<organism evidence="1 2">
    <name type="scientific">Ascaris lumbricoides</name>
    <name type="common">Giant roundworm</name>
    <dbReference type="NCBI Taxonomy" id="6252"/>
    <lineage>
        <taxon>Eukaryota</taxon>
        <taxon>Metazoa</taxon>
        <taxon>Ecdysozoa</taxon>
        <taxon>Nematoda</taxon>
        <taxon>Chromadorea</taxon>
        <taxon>Rhabditida</taxon>
        <taxon>Spirurina</taxon>
        <taxon>Ascaridomorpha</taxon>
        <taxon>Ascaridoidea</taxon>
        <taxon>Ascarididae</taxon>
        <taxon>Ascaris</taxon>
    </lineage>
</organism>
<proteinExistence type="predicted"/>
<keyword evidence="1" id="KW-1185">Reference proteome</keyword>
<evidence type="ECO:0000313" key="1">
    <source>
        <dbReference type="Proteomes" id="UP000036681"/>
    </source>
</evidence>
<dbReference type="WBParaSite" id="ALUE_0000476201-mRNA-1">
    <property type="protein sequence ID" value="ALUE_0000476201-mRNA-1"/>
    <property type="gene ID" value="ALUE_0000476201"/>
</dbReference>
<sequence>MLQLLYFGKCSGQLGPKVVNMEVGDNWKGAGFGPLPYGGSRYSVIVSFNAPMSGTALNASPRNLGLNLALAPFSFFISAVTNSNSQSS</sequence>
<dbReference type="AlphaFoldDB" id="A0A0M3HR83"/>
<evidence type="ECO:0000313" key="2">
    <source>
        <dbReference type="WBParaSite" id="ALUE_0000476201-mRNA-1"/>
    </source>
</evidence>
<accession>A0A0M3HR83</accession>
<reference evidence="2" key="1">
    <citation type="submission" date="2017-02" db="UniProtKB">
        <authorList>
            <consortium name="WormBaseParasite"/>
        </authorList>
    </citation>
    <scope>IDENTIFICATION</scope>
</reference>
<name>A0A0M3HR83_ASCLU</name>
<protein>
    <submittedName>
        <fullName evidence="2">DUF1737 domain-containing protein</fullName>
    </submittedName>
</protein>
<dbReference type="Proteomes" id="UP000036681">
    <property type="component" value="Unplaced"/>
</dbReference>